<evidence type="ECO:0000313" key="2">
    <source>
        <dbReference type="Proteomes" id="UP001277972"/>
    </source>
</evidence>
<accession>A0ACC6M570</accession>
<dbReference type="EMBL" id="JAWZSR010000004">
    <property type="protein sequence ID" value="MDX8045927.1"/>
    <property type="molecule type" value="Genomic_DNA"/>
</dbReference>
<proteinExistence type="predicted"/>
<evidence type="ECO:0000313" key="1">
    <source>
        <dbReference type="EMBL" id="MDX8045927.1"/>
    </source>
</evidence>
<organism evidence="1 2">
    <name type="scientific">Gracilibacillus pellucidus</name>
    <dbReference type="NCBI Taxonomy" id="3095368"/>
    <lineage>
        <taxon>Bacteria</taxon>
        <taxon>Bacillati</taxon>
        <taxon>Bacillota</taxon>
        <taxon>Bacilli</taxon>
        <taxon>Bacillales</taxon>
        <taxon>Bacillaceae</taxon>
        <taxon>Gracilibacillus</taxon>
    </lineage>
</organism>
<dbReference type="Proteomes" id="UP001277972">
    <property type="component" value="Unassembled WGS sequence"/>
</dbReference>
<comment type="caution">
    <text evidence="1">The sequence shown here is derived from an EMBL/GenBank/DDBJ whole genome shotgun (WGS) entry which is preliminary data.</text>
</comment>
<sequence length="765" mass="87490">MYQRLHWFVIIYVLCFLMKDIDVKAFIVLGVVISMYFIASHRFPKWLIASLILFMVVSYYQLPSLPTYSHADETNASDSLQGTITSQVEHNENYIRFVFRTLNDKRVQVYYFVNKEDISLNHSVFKTGATCALTGTFQSIPSKRNPGQFDYQHYLATQGIEQQFVIDPTLSNDCQGSSAWQKIVDLRNQILTHIENHVSSFTYSWFAALLFGQRDYVEDETIDLFQNWNLTHLLAISGLHVGLILAIVYMLFLFMFRITVEKAQILIACLLFLYPLMAGGAPSVWRASLLAIVVIVFSKLPLRLSTTDLLSIVFLLMVMFNPFIIYSLAFQFSFIVTFSIILSARLLNEPVSYMWIALRVSLISMLVILPIQLHNFYHIQPLSVLLNILIIPYFTIIVLPLLFIMLLLSPISNILPIFDHIFSKIHSSVLTLLNQLDSHISATWVIGEFPFVLYFPYYLLLWMFLINFERKKWVEAMQYSVLLVLLLVFCSVKPYLDSNGYITMLDIGQGDAMVIELPYRQAVILMDAGGKLEADFSQASSEIFDQIIDPFLKSKGISKLDAIILSHADHDHVGSVPDLLNHYEVEAVITSPFFDEEIKQQYQQIDDAVEYYAVKGGDSFQVKKQAFEVFYPVQNNTDKNENSLVLSSKFGPNRWLFTGDLGKTGEKEIINQYSNLQADILKVGHHGSKSSSSTSFLSTLGAKIGLISVGQHNRYNHPHHEVLNHLSDHHMSVMRTDEQGAIIYKYSKESGTFYPFIPYNTVDKQ</sequence>
<protein>
    <submittedName>
        <fullName evidence="1">DNA internalization-related competence protein ComEC/Rec2</fullName>
    </submittedName>
</protein>
<reference evidence="1" key="1">
    <citation type="submission" date="2023-11" db="EMBL/GenBank/DDBJ databases">
        <title>Gracilibacillus pellucida a moderately halophilic bacterium isolated from saline soil in Xinjiang province.</title>
        <authorList>
            <person name="Zhang Z."/>
            <person name="Tan F."/>
            <person name="Wang Y."/>
            <person name="Xia M."/>
        </authorList>
    </citation>
    <scope>NUCLEOTIDE SEQUENCE</scope>
    <source>
        <strain evidence="1">S3-1-1</strain>
    </source>
</reference>
<name>A0ACC6M570_9BACI</name>
<gene>
    <name evidence="1" type="ORF">SH601_07965</name>
</gene>
<keyword evidence="2" id="KW-1185">Reference proteome</keyword>